<feature type="signal peptide" evidence="1">
    <location>
        <begin position="1"/>
        <end position="27"/>
    </location>
</feature>
<reference evidence="2" key="1">
    <citation type="submission" date="2020-05" db="UniProtKB">
        <authorList>
            <consortium name="EnsemblMetazoa"/>
        </authorList>
    </citation>
    <scope>IDENTIFICATION</scope>
    <source>
        <strain evidence="2">Aabys</strain>
    </source>
</reference>
<keyword evidence="3" id="KW-1185">Reference proteome</keyword>
<organism evidence="2">
    <name type="scientific">Musca domestica</name>
    <name type="common">House fly</name>
    <dbReference type="NCBI Taxonomy" id="7370"/>
    <lineage>
        <taxon>Eukaryota</taxon>
        <taxon>Metazoa</taxon>
        <taxon>Ecdysozoa</taxon>
        <taxon>Arthropoda</taxon>
        <taxon>Hexapoda</taxon>
        <taxon>Insecta</taxon>
        <taxon>Pterygota</taxon>
        <taxon>Neoptera</taxon>
        <taxon>Endopterygota</taxon>
        <taxon>Diptera</taxon>
        <taxon>Brachycera</taxon>
        <taxon>Muscomorpha</taxon>
        <taxon>Muscoidea</taxon>
        <taxon>Muscidae</taxon>
        <taxon>Musca</taxon>
    </lineage>
</organism>
<keyword evidence="4" id="KW-0240">DNA-directed RNA polymerase</keyword>
<accession>A0A1I8MFT6</accession>
<dbReference type="GeneID" id="101897561"/>
<dbReference type="AlphaFoldDB" id="A0A1I8MFT6"/>
<dbReference type="EnsemblMetazoa" id="MDOA004448-RB">
    <property type="protein sequence ID" value="MDOA004448-PB"/>
    <property type="gene ID" value="MDOA004448"/>
</dbReference>
<keyword evidence="1" id="KW-0732">Signal</keyword>
<dbReference type="VEuPathDB" id="VectorBase:MDOA004448"/>
<evidence type="ECO:0000256" key="1">
    <source>
        <dbReference type="SAM" id="SignalP"/>
    </source>
</evidence>
<protein>
    <submittedName>
        <fullName evidence="4">DNA-directed RNA polymerase II subunit RPB1 isoform X2</fullName>
    </submittedName>
</protein>
<reference evidence="4" key="2">
    <citation type="submission" date="2025-05" db="UniProtKB">
        <authorList>
            <consortium name="RefSeq"/>
        </authorList>
    </citation>
    <scope>IDENTIFICATION</scope>
    <source>
        <strain evidence="4">Aabys</strain>
        <tissue evidence="4">Whole body</tissue>
    </source>
</reference>
<dbReference type="VEuPathDB" id="VectorBase:MDOMA2_018358"/>
<evidence type="ECO:0000313" key="2">
    <source>
        <dbReference type="EnsemblMetazoa" id="MDOA004448-PB"/>
    </source>
</evidence>
<dbReference type="RefSeq" id="XP_058987907.1">
    <property type="nucleotide sequence ID" value="XM_059131924.1"/>
</dbReference>
<dbReference type="GO" id="GO:0000428">
    <property type="term" value="C:DNA-directed RNA polymerase complex"/>
    <property type="evidence" value="ECO:0007669"/>
    <property type="project" value="UniProtKB-KW"/>
</dbReference>
<gene>
    <name evidence="4" type="primary">LOC101897561</name>
</gene>
<sequence length="143" mass="16052">MRKHCGKATVVVLFLCYAISVIPQTSSYVSHRRPNNTYVPGYKPANNSYAYNSSFLTPGYRPATNAFNPNPWPQNPVYTPVNNYSQGYPAVNYQPANNMAPFNNYYNQTGYRPQNNTRYHRSVPAYGQAQFQGNGPNALAANN</sequence>
<dbReference type="Proteomes" id="UP001652621">
    <property type="component" value="Unplaced"/>
</dbReference>
<evidence type="ECO:0000313" key="3">
    <source>
        <dbReference type="Proteomes" id="UP001652621"/>
    </source>
</evidence>
<proteinExistence type="predicted"/>
<keyword evidence="4" id="KW-0804">Transcription</keyword>
<name>A0A1I8MFT6_MUSDO</name>
<feature type="chain" id="PRO_5044560311" evidence="1">
    <location>
        <begin position="28"/>
        <end position="143"/>
    </location>
</feature>
<evidence type="ECO:0000313" key="4">
    <source>
        <dbReference type="RefSeq" id="XP_058987907.1"/>
    </source>
</evidence>